<proteinExistence type="predicted"/>
<dbReference type="Pfam" id="PF00018">
    <property type="entry name" value="SH3_1"/>
    <property type="match status" value="1"/>
</dbReference>
<evidence type="ECO:0000256" key="1">
    <source>
        <dbReference type="ARBA" id="ARBA00022443"/>
    </source>
</evidence>
<dbReference type="SMART" id="SM00252">
    <property type="entry name" value="SH2"/>
    <property type="match status" value="1"/>
</dbReference>
<reference evidence="7" key="1">
    <citation type="thesis" date="2020" institute="ProQuest LLC" country="789 East Eisenhower Parkway, Ann Arbor, MI, USA">
        <title>Comparative Genomics and Chromosome Evolution.</title>
        <authorList>
            <person name="Mudd A.B."/>
        </authorList>
    </citation>
    <scope>NUCLEOTIDE SEQUENCE</scope>
    <source>
        <strain evidence="7">HN-11 Male</strain>
        <tissue evidence="7">Kidney and liver</tissue>
    </source>
</reference>
<keyword evidence="2 3" id="KW-0727">SH2 domain</keyword>
<dbReference type="InterPro" id="IPR000980">
    <property type="entry name" value="SH2"/>
</dbReference>
<dbReference type="Gene3D" id="2.30.30.40">
    <property type="entry name" value="SH3 Domains"/>
    <property type="match status" value="1"/>
</dbReference>
<dbReference type="InterPro" id="IPR043539">
    <property type="entry name" value="Grb2-like"/>
</dbReference>
<evidence type="ECO:0000256" key="3">
    <source>
        <dbReference type="PROSITE-ProRule" id="PRU00191"/>
    </source>
</evidence>
<evidence type="ECO:0000256" key="2">
    <source>
        <dbReference type="ARBA" id="ARBA00022999"/>
    </source>
</evidence>
<feature type="domain" description="SH3" evidence="6">
    <location>
        <begin position="9"/>
        <end position="74"/>
    </location>
</feature>
<accession>A0A8J6B7N7</accession>
<dbReference type="Gene3D" id="3.30.505.10">
    <property type="entry name" value="SH2 domain"/>
    <property type="match status" value="1"/>
</dbReference>
<dbReference type="SMART" id="SM00326">
    <property type="entry name" value="SH3"/>
    <property type="match status" value="1"/>
</dbReference>
<keyword evidence="8" id="KW-1185">Reference proteome</keyword>
<dbReference type="PANTHER" id="PTHR46037">
    <property type="entry name" value="PROTEIN ENHANCER OF SEVENLESS 2B"/>
    <property type="match status" value="1"/>
</dbReference>
<dbReference type="InterPro" id="IPR001452">
    <property type="entry name" value="SH3_domain"/>
</dbReference>
<dbReference type="PROSITE" id="PS50002">
    <property type="entry name" value="SH3"/>
    <property type="match status" value="1"/>
</dbReference>
<dbReference type="SUPFAM" id="SSF55550">
    <property type="entry name" value="SH2 domain"/>
    <property type="match status" value="1"/>
</dbReference>
<comment type="caution">
    <text evidence="7">The sequence shown here is derived from an EMBL/GenBank/DDBJ whole genome shotgun (WGS) entry which is preliminary data.</text>
</comment>
<organism evidence="7 8">
    <name type="scientific">Eleutherodactylus coqui</name>
    <name type="common">Puerto Rican coqui</name>
    <dbReference type="NCBI Taxonomy" id="57060"/>
    <lineage>
        <taxon>Eukaryota</taxon>
        <taxon>Metazoa</taxon>
        <taxon>Chordata</taxon>
        <taxon>Craniata</taxon>
        <taxon>Vertebrata</taxon>
        <taxon>Euteleostomi</taxon>
        <taxon>Amphibia</taxon>
        <taxon>Batrachia</taxon>
        <taxon>Anura</taxon>
        <taxon>Neobatrachia</taxon>
        <taxon>Hyloidea</taxon>
        <taxon>Eleutherodactylidae</taxon>
        <taxon>Eleutherodactylinae</taxon>
        <taxon>Eleutherodactylus</taxon>
        <taxon>Eleutherodactylus</taxon>
    </lineage>
</organism>
<name>A0A8J6B7N7_ELECQ</name>
<evidence type="ECO:0000313" key="8">
    <source>
        <dbReference type="Proteomes" id="UP000770717"/>
    </source>
</evidence>
<feature type="domain" description="SH2" evidence="5">
    <location>
        <begin position="80"/>
        <end position="172"/>
    </location>
</feature>
<gene>
    <name evidence="7" type="ORF">GDO78_019553</name>
</gene>
<evidence type="ECO:0000256" key="4">
    <source>
        <dbReference type="PROSITE-ProRule" id="PRU00192"/>
    </source>
</evidence>
<dbReference type="AlphaFoldDB" id="A0A8J6B7N7"/>
<dbReference type="EMBL" id="WNTK01004052">
    <property type="protein sequence ID" value="KAG9464684.1"/>
    <property type="molecule type" value="Genomic_DNA"/>
</dbReference>
<dbReference type="PRINTS" id="PR00401">
    <property type="entry name" value="SH2DOMAIN"/>
</dbReference>
<dbReference type="SUPFAM" id="SSF50044">
    <property type="entry name" value="SH3-domain"/>
    <property type="match status" value="1"/>
</dbReference>
<protein>
    <submittedName>
        <fullName evidence="7">Uncharacterized protein</fullName>
    </submittedName>
</protein>
<keyword evidence="1 4" id="KW-0728">SH3 domain</keyword>
<dbReference type="InterPro" id="IPR036028">
    <property type="entry name" value="SH3-like_dom_sf"/>
</dbReference>
<evidence type="ECO:0000259" key="6">
    <source>
        <dbReference type="PROSITE" id="PS50002"/>
    </source>
</evidence>
<evidence type="ECO:0000259" key="5">
    <source>
        <dbReference type="PROSITE" id="PS50001"/>
    </source>
</evidence>
<sequence length="178" mass="20229">MGDYVHMNKLTCRYVSQWDFQGASLQELSFKAGDCFQPLDVSGDWWLVERLRADGSRTGKTGYVPYNYMVEEGTLEEQPWFFGELSRTEAVNLLLRRGNATGSFLVRVSDKQGFMYALSVRSGDTVKHFKILQQDGGEYHLGLSNYFADLNKLIEFYKVKTVATDLLLTSPCQKVSGH</sequence>
<dbReference type="Pfam" id="PF00017">
    <property type="entry name" value="SH2"/>
    <property type="match status" value="1"/>
</dbReference>
<dbReference type="Proteomes" id="UP000770717">
    <property type="component" value="Unassembled WGS sequence"/>
</dbReference>
<evidence type="ECO:0000313" key="7">
    <source>
        <dbReference type="EMBL" id="KAG9464684.1"/>
    </source>
</evidence>
<dbReference type="PROSITE" id="PS50001">
    <property type="entry name" value="SH2"/>
    <property type="match status" value="1"/>
</dbReference>
<dbReference type="OrthoDB" id="4062651at2759"/>
<dbReference type="InterPro" id="IPR036860">
    <property type="entry name" value="SH2_dom_sf"/>
</dbReference>